<dbReference type="OrthoDB" id="29098at2759"/>
<comment type="subcellular location">
    <subcellularLocation>
        <location evidence="1">Nucleus</location>
    </subcellularLocation>
</comment>
<dbReference type="GO" id="GO:0032299">
    <property type="term" value="C:ribonuclease H2 complex"/>
    <property type="evidence" value="ECO:0007669"/>
    <property type="project" value="InterPro"/>
</dbReference>
<organism evidence="9 10">
    <name type="scientific">Pleurotus ostreatus</name>
    <name type="common">Oyster mushroom</name>
    <name type="synonym">White-rot fungus</name>
    <dbReference type="NCBI Taxonomy" id="5322"/>
    <lineage>
        <taxon>Eukaryota</taxon>
        <taxon>Fungi</taxon>
        <taxon>Dikarya</taxon>
        <taxon>Basidiomycota</taxon>
        <taxon>Agaricomycotina</taxon>
        <taxon>Agaricomycetes</taxon>
        <taxon>Agaricomycetidae</taxon>
        <taxon>Agaricales</taxon>
        <taxon>Pleurotineae</taxon>
        <taxon>Pleurotaceae</taxon>
        <taxon>Pleurotus</taxon>
    </lineage>
</organism>
<dbReference type="PANTHER" id="PTHR13383:SF11">
    <property type="entry name" value="RIBONUCLEASE H2 SUBUNIT B"/>
    <property type="match status" value="1"/>
</dbReference>
<dbReference type="Proteomes" id="UP000623687">
    <property type="component" value="Unassembled WGS sequence"/>
</dbReference>
<protein>
    <recommendedName>
        <fullName evidence="2">Ribonuclease H2 subunit B</fullName>
    </recommendedName>
    <alternativeName>
        <fullName evidence="5">Ribonuclease HI subunit B</fullName>
    </alternativeName>
</protein>
<keyword evidence="10" id="KW-1185">Reference proteome</keyword>
<reference evidence="9" key="1">
    <citation type="submission" date="2019-07" db="EMBL/GenBank/DDBJ databases">
        <authorList>
            <person name="Palmer J.M."/>
        </authorList>
    </citation>
    <scope>NUCLEOTIDE SEQUENCE</scope>
    <source>
        <strain evidence="9">PC9</strain>
    </source>
</reference>
<dbReference type="RefSeq" id="XP_036630621.1">
    <property type="nucleotide sequence ID" value="XM_036777001.1"/>
</dbReference>
<dbReference type="EMBL" id="JACETU010000005">
    <property type="protein sequence ID" value="KAF7428249.1"/>
    <property type="molecule type" value="Genomic_DNA"/>
</dbReference>
<feature type="compositionally biased region" description="Basic and acidic residues" evidence="6">
    <location>
        <begin position="273"/>
        <end position="289"/>
    </location>
</feature>
<evidence type="ECO:0000256" key="6">
    <source>
        <dbReference type="SAM" id="MobiDB-lite"/>
    </source>
</evidence>
<keyword evidence="3" id="KW-0539">Nucleus</keyword>
<accession>A0A8H6ZU61</accession>
<evidence type="ECO:0000256" key="5">
    <source>
        <dbReference type="ARBA" id="ARBA00033464"/>
    </source>
</evidence>
<dbReference type="AlphaFoldDB" id="A0A8H6ZU61"/>
<dbReference type="Pfam" id="PF17745">
    <property type="entry name" value="Ydr279_N"/>
    <property type="match status" value="1"/>
</dbReference>
<dbReference type="Gene3D" id="1.10.20.120">
    <property type="match status" value="1"/>
</dbReference>
<evidence type="ECO:0000313" key="10">
    <source>
        <dbReference type="Proteomes" id="UP000623687"/>
    </source>
</evidence>
<evidence type="ECO:0000256" key="1">
    <source>
        <dbReference type="ARBA" id="ARBA00004123"/>
    </source>
</evidence>
<feature type="domain" description="Rnh202 triple barrel" evidence="8">
    <location>
        <begin position="17"/>
        <end position="87"/>
    </location>
</feature>
<dbReference type="GeneID" id="59377288"/>
<dbReference type="CDD" id="cd09270">
    <property type="entry name" value="RNase_H2-B"/>
    <property type="match status" value="1"/>
</dbReference>
<evidence type="ECO:0000256" key="4">
    <source>
        <dbReference type="ARBA" id="ARBA00024778"/>
    </source>
</evidence>
<feature type="region of interest" description="Disordered" evidence="6">
    <location>
        <begin position="273"/>
        <end position="307"/>
    </location>
</feature>
<dbReference type="Pfam" id="PF09468">
    <property type="entry name" value="RNase_H2-Ydr279"/>
    <property type="match status" value="1"/>
</dbReference>
<sequence>MSRVSILPVELAHILPIPSNSGDEHFAFFRLPHPRTGSPSMFLPYAARVGTSSLLEVQAVEPPNPRSWFIDQEVLSDGRLIMMTPIDPTFLLLWVLKAALPEGTYVGPLRPADDIFEEAIAKLTQSTSNESASASVVSAQDLTRFVELDCTKRAMSRVCEVKEISEELTVYRYSQAKTIEFLRQKVATVLSSGEFEHNKTIIRGLAKNGLMEDGNENLLQEGRIQASCDLVGQYISPALKAALLATYELSALENHVKTLQDTTLASAAADANSADKIKKSTKTAGEDKKRKSAKGSTGVEKLKKANTKGMSKISSFFAKS</sequence>
<dbReference type="InterPro" id="IPR040456">
    <property type="entry name" value="RNase_H2_suB"/>
</dbReference>
<gene>
    <name evidence="9" type="ORF">PC9H_007470</name>
</gene>
<dbReference type="Gene3D" id="2.20.25.530">
    <property type="match status" value="1"/>
</dbReference>
<feature type="domain" description="Ribonuclease H2 subunit B wHTH" evidence="7">
    <location>
        <begin position="112"/>
        <end position="243"/>
    </location>
</feature>
<evidence type="ECO:0000313" key="9">
    <source>
        <dbReference type="EMBL" id="KAF7428249.1"/>
    </source>
</evidence>
<dbReference type="InterPro" id="IPR019024">
    <property type="entry name" value="RNase_H2_suB_wHTH"/>
</dbReference>
<evidence type="ECO:0000259" key="8">
    <source>
        <dbReference type="Pfam" id="PF17745"/>
    </source>
</evidence>
<dbReference type="GO" id="GO:0005654">
    <property type="term" value="C:nucleoplasm"/>
    <property type="evidence" value="ECO:0007669"/>
    <property type="project" value="TreeGrafter"/>
</dbReference>
<evidence type="ECO:0000256" key="2">
    <source>
        <dbReference type="ARBA" id="ARBA00019062"/>
    </source>
</evidence>
<dbReference type="InterPro" id="IPR041195">
    <property type="entry name" value="Rnh202_N"/>
</dbReference>
<evidence type="ECO:0000256" key="3">
    <source>
        <dbReference type="ARBA" id="ARBA00023242"/>
    </source>
</evidence>
<dbReference type="GO" id="GO:0006401">
    <property type="term" value="P:RNA catabolic process"/>
    <property type="evidence" value="ECO:0007669"/>
    <property type="project" value="TreeGrafter"/>
</dbReference>
<evidence type="ECO:0000259" key="7">
    <source>
        <dbReference type="Pfam" id="PF09468"/>
    </source>
</evidence>
<dbReference type="PANTHER" id="PTHR13383">
    <property type="entry name" value="RIBONUCLEASE H2 SUBUNIT B"/>
    <property type="match status" value="1"/>
</dbReference>
<comment type="caution">
    <text evidence="9">The sequence shown here is derived from an EMBL/GenBank/DDBJ whole genome shotgun (WGS) entry which is preliminary data.</text>
</comment>
<proteinExistence type="predicted"/>
<dbReference type="VEuPathDB" id="FungiDB:PC9H_007470"/>
<comment type="function">
    <text evidence="4">Non catalytic subunit of RNase H2, an endonuclease that specifically degrades the RNA of RNA:DNA hybrids. Participates in DNA replication, possibly by mediating the removal of lagging-strand Okazaki fragment RNA primers during DNA replication. Mediates the excision of single ribonucleotides from DNA:RNA duplexes.</text>
</comment>
<name>A0A8H6ZU61_PLEOS</name>